<keyword evidence="5" id="KW-0804">Transcription</keyword>
<name>A0A1C4UIE8_9ACTN</name>
<dbReference type="InterPro" id="IPR039425">
    <property type="entry name" value="RNA_pol_sigma-70-like"/>
</dbReference>
<keyword evidence="2" id="KW-0805">Transcription regulation</keyword>
<dbReference type="InterPro" id="IPR007627">
    <property type="entry name" value="RNA_pol_sigma70_r2"/>
</dbReference>
<protein>
    <submittedName>
        <fullName evidence="8">RNA polymerase sigma-70 factor, sigma-E family</fullName>
    </submittedName>
</protein>
<comment type="similarity">
    <text evidence="1">Belongs to the sigma-70 factor family. ECF subfamily.</text>
</comment>
<dbReference type="InterPro" id="IPR013324">
    <property type="entry name" value="RNA_pol_sigma_r3/r4-like"/>
</dbReference>
<dbReference type="InterPro" id="IPR013325">
    <property type="entry name" value="RNA_pol_sigma_r2"/>
</dbReference>
<dbReference type="GO" id="GO:0003677">
    <property type="term" value="F:DNA binding"/>
    <property type="evidence" value="ECO:0007669"/>
    <property type="project" value="UniProtKB-KW"/>
</dbReference>
<evidence type="ECO:0000256" key="3">
    <source>
        <dbReference type="ARBA" id="ARBA00023082"/>
    </source>
</evidence>
<evidence type="ECO:0000259" key="6">
    <source>
        <dbReference type="Pfam" id="PF04542"/>
    </source>
</evidence>
<evidence type="ECO:0000313" key="9">
    <source>
        <dbReference type="Proteomes" id="UP000198228"/>
    </source>
</evidence>
<dbReference type="PANTHER" id="PTHR43133">
    <property type="entry name" value="RNA POLYMERASE ECF-TYPE SIGMA FACTO"/>
    <property type="match status" value="1"/>
</dbReference>
<evidence type="ECO:0000259" key="7">
    <source>
        <dbReference type="Pfam" id="PF08281"/>
    </source>
</evidence>
<keyword evidence="3" id="KW-0731">Sigma factor</keyword>
<evidence type="ECO:0000256" key="5">
    <source>
        <dbReference type="ARBA" id="ARBA00023163"/>
    </source>
</evidence>
<reference evidence="8 9" key="1">
    <citation type="submission" date="2016-06" db="EMBL/GenBank/DDBJ databases">
        <authorList>
            <person name="Kjaerup R.B."/>
            <person name="Dalgaard T.S."/>
            <person name="Juul-Madsen H.R."/>
        </authorList>
    </citation>
    <scope>NUCLEOTIDE SEQUENCE [LARGE SCALE GENOMIC DNA]</scope>
    <source>
        <strain evidence="8 9">DSM 43821</strain>
    </source>
</reference>
<dbReference type="PANTHER" id="PTHR43133:SF50">
    <property type="entry name" value="ECF RNA POLYMERASE SIGMA FACTOR SIGM"/>
    <property type="match status" value="1"/>
</dbReference>
<dbReference type="AlphaFoldDB" id="A0A1C4UIE8"/>
<dbReference type="GO" id="GO:0016987">
    <property type="term" value="F:sigma factor activity"/>
    <property type="evidence" value="ECO:0007669"/>
    <property type="project" value="UniProtKB-KW"/>
</dbReference>
<sequence>MAGLPADIEGYREYVAARLEPLRRTAYLLCGDWHTADDLVSTALVRLLRHWRRVSAMDSPDAYVRRILLRVWLDERRRPWRREAAWAEVPNSPVRATTEGSVDRLTILALLAELPPRRRAVLVLRYFCDLSVEDTARELGCTPGTVKSQSARGIEALRVRLVAAPTSREARTDG</sequence>
<dbReference type="Gene3D" id="1.10.1740.10">
    <property type="match status" value="1"/>
</dbReference>
<dbReference type="Proteomes" id="UP000198228">
    <property type="component" value="Chromosome I"/>
</dbReference>
<dbReference type="RefSeq" id="WP_407940531.1">
    <property type="nucleotide sequence ID" value="NZ_LT607410.1"/>
</dbReference>
<organism evidence="8 9">
    <name type="scientific">Micromonospora purpureochromogenes</name>
    <dbReference type="NCBI Taxonomy" id="47872"/>
    <lineage>
        <taxon>Bacteria</taxon>
        <taxon>Bacillati</taxon>
        <taxon>Actinomycetota</taxon>
        <taxon>Actinomycetes</taxon>
        <taxon>Micromonosporales</taxon>
        <taxon>Micromonosporaceae</taxon>
        <taxon>Micromonospora</taxon>
    </lineage>
</organism>
<dbReference type="SUPFAM" id="SSF88659">
    <property type="entry name" value="Sigma3 and sigma4 domains of RNA polymerase sigma factors"/>
    <property type="match status" value="1"/>
</dbReference>
<dbReference type="CDD" id="cd06171">
    <property type="entry name" value="Sigma70_r4"/>
    <property type="match status" value="1"/>
</dbReference>
<dbReference type="InterPro" id="IPR014284">
    <property type="entry name" value="RNA_pol_sigma-70_dom"/>
</dbReference>
<evidence type="ECO:0000256" key="1">
    <source>
        <dbReference type="ARBA" id="ARBA00010641"/>
    </source>
</evidence>
<dbReference type="InterPro" id="IPR014325">
    <property type="entry name" value="RNA_pol_sigma-E_actinobac"/>
</dbReference>
<dbReference type="Gene3D" id="1.10.10.10">
    <property type="entry name" value="Winged helix-like DNA-binding domain superfamily/Winged helix DNA-binding domain"/>
    <property type="match status" value="1"/>
</dbReference>
<dbReference type="SUPFAM" id="SSF88946">
    <property type="entry name" value="Sigma2 domain of RNA polymerase sigma factors"/>
    <property type="match status" value="1"/>
</dbReference>
<proteinExistence type="inferred from homology"/>
<keyword evidence="4" id="KW-0238">DNA-binding</keyword>
<feature type="domain" description="RNA polymerase sigma-70 region 2" evidence="6">
    <location>
        <begin position="19"/>
        <end position="81"/>
    </location>
</feature>
<dbReference type="InterPro" id="IPR013249">
    <property type="entry name" value="RNA_pol_sigma70_r4_t2"/>
</dbReference>
<dbReference type="GO" id="GO:0006352">
    <property type="term" value="P:DNA-templated transcription initiation"/>
    <property type="evidence" value="ECO:0007669"/>
    <property type="project" value="InterPro"/>
</dbReference>
<evidence type="ECO:0000313" key="8">
    <source>
        <dbReference type="EMBL" id="SCE71454.1"/>
    </source>
</evidence>
<dbReference type="NCBIfam" id="TIGR02937">
    <property type="entry name" value="sigma70-ECF"/>
    <property type="match status" value="1"/>
</dbReference>
<dbReference type="EMBL" id="LT607410">
    <property type="protein sequence ID" value="SCE71454.1"/>
    <property type="molecule type" value="Genomic_DNA"/>
</dbReference>
<dbReference type="NCBIfam" id="TIGR02983">
    <property type="entry name" value="SigE-fam_strep"/>
    <property type="match status" value="1"/>
</dbReference>
<evidence type="ECO:0000256" key="4">
    <source>
        <dbReference type="ARBA" id="ARBA00023125"/>
    </source>
</evidence>
<dbReference type="Pfam" id="PF04542">
    <property type="entry name" value="Sigma70_r2"/>
    <property type="match status" value="1"/>
</dbReference>
<feature type="domain" description="RNA polymerase sigma factor 70 region 4 type 2" evidence="7">
    <location>
        <begin position="106"/>
        <end position="157"/>
    </location>
</feature>
<gene>
    <name evidence="8" type="ORF">GA0074696_0393</name>
</gene>
<dbReference type="Pfam" id="PF08281">
    <property type="entry name" value="Sigma70_r4_2"/>
    <property type="match status" value="1"/>
</dbReference>
<dbReference type="InterPro" id="IPR036388">
    <property type="entry name" value="WH-like_DNA-bd_sf"/>
</dbReference>
<evidence type="ECO:0000256" key="2">
    <source>
        <dbReference type="ARBA" id="ARBA00023015"/>
    </source>
</evidence>
<accession>A0A1C4UIE8</accession>